<comment type="caution">
    <text evidence="2">The sequence shown here is derived from an EMBL/GenBank/DDBJ whole genome shotgun (WGS) entry which is preliminary data.</text>
</comment>
<dbReference type="Proteomes" id="UP001152797">
    <property type="component" value="Unassembled WGS sequence"/>
</dbReference>
<name>A0A9P1C4Z8_9DINO</name>
<feature type="region of interest" description="Disordered" evidence="1">
    <location>
        <begin position="370"/>
        <end position="390"/>
    </location>
</feature>
<evidence type="ECO:0000313" key="4">
    <source>
        <dbReference type="Proteomes" id="UP001152797"/>
    </source>
</evidence>
<accession>A0A9P1C4Z8</accession>
<evidence type="ECO:0000313" key="2">
    <source>
        <dbReference type="EMBL" id="CAI3985194.1"/>
    </source>
</evidence>
<organism evidence="2">
    <name type="scientific">Cladocopium goreaui</name>
    <dbReference type="NCBI Taxonomy" id="2562237"/>
    <lineage>
        <taxon>Eukaryota</taxon>
        <taxon>Sar</taxon>
        <taxon>Alveolata</taxon>
        <taxon>Dinophyceae</taxon>
        <taxon>Suessiales</taxon>
        <taxon>Symbiodiniaceae</taxon>
        <taxon>Cladocopium</taxon>
    </lineage>
</organism>
<dbReference type="EMBL" id="CAMXCT010000968">
    <property type="protein sequence ID" value="CAI3985194.1"/>
    <property type="molecule type" value="Genomic_DNA"/>
</dbReference>
<reference evidence="3 4" key="2">
    <citation type="submission" date="2024-05" db="EMBL/GenBank/DDBJ databases">
        <authorList>
            <person name="Chen Y."/>
            <person name="Shah S."/>
            <person name="Dougan E. K."/>
            <person name="Thang M."/>
            <person name="Chan C."/>
        </authorList>
    </citation>
    <scope>NUCLEOTIDE SEQUENCE [LARGE SCALE GENOMIC DNA]</scope>
</reference>
<evidence type="ECO:0000256" key="1">
    <source>
        <dbReference type="SAM" id="MobiDB-lite"/>
    </source>
</evidence>
<dbReference type="AlphaFoldDB" id="A0A9P1C4Z8"/>
<protein>
    <submittedName>
        <fullName evidence="2">Uncharacterized protein</fullName>
    </submittedName>
</protein>
<dbReference type="EMBL" id="CAMXCT020000968">
    <property type="protein sequence ID" value="CAL1138569.1"/>
    <property type="molecule type" value="Genomic_DNA"/>
</dbReference>
<evidence type="ECO:0000313" key="3">
    <source>
        <dbReference type="EMBL" id="CAL4772506.1"/>
    </source>
</evidence>
<sequence length="507" mass="54806">MSDLHSHLLSVRHFLAAFRNNGDFERLRDEQCEGCRQRIRQSNGITMDVATSLAAILNDMPFTEQQRSQLQMECNRKLADLPSRGRRPMQNFQDFEGYLTNTLWLAILGDNPVQKALGPLAHHLGLLGLQLPSEKTCSRVTALLLYRSYDGMDRVSKHQVYEHVKIVMKKELAVIPNSELPYTLILPANPSLHDARFLNRAFGKEPRVVCQVNIAQLTFIQQGIPERMSSDCLPSTVSNASSSGSSALEQVVMGAVKNLLGIPQKVVKKPELVNLQINPGIWQRQPDAGVEAGQLSLGLPERSGADASHMAYRPAQSGGPGVLAIQDRGIINVGSSSFARAVADAAPAAENAATPTTEAVEAVQAVADADNAPSKEPIADAEPQPAVPQEKEIVGAFDSVLGKLREKVGSQPASMKRPAAGMKRPAAATSEAHINAAKPQASKATPKKKPAGPQKIVKKGNVKKGNKKNQKPSKPPNALALYPGGCAKCRYKPGCTPSCFKQRKEWP</sequence>
<reference evidence="2" key="1">
    <citation type="submission" date="2022-10" db="EMBL/GenBank/DDBJ databases">
        <authorList>
            <person name="Chen Y."/>
            <person name="Dougan E. K."/>
            <person name="Chan C."/>
            <person name="Rhodes N."/>
            <person name="Thang M."/>
        </authorList>
    </citation>
    <scope>NUCLEOTIDE SEQUENCE</scope>
</reference>
<proteinExistence type="predicted"/>
<feature type="region of interest" description="Disordered" evidence="1">
    <location>
        <begin position="408"/>
        <end position="480"/>
    </location>
</feature>
<dbReference type="EMBL" id="CAMXCT030000968">
    <property type="protein sequence ID" value="CAL4772506.1"/>
    <property type="molecule type" value="Genomic_DNA"/>
</dbReference>
<gene>
    <name evidence="2" type="ORF">C1SCF055_LOCUS12670</name>
</gene>
<feature type="compositionally biased region" description="Basic residues" evidence="1">
    <location>
        <begin position="445"/>
        <end position="471"/>
    </location>
</feature>
<keyword evidence="4" id="KW-1185">Reference proteome</keyword>